<evidence type="ECO:0000256" key="1">
    <source>
        <dbReference type="SAM" id="MobiDB-lite"/>
    </source>
</evidence>
<evidence type="ECO:0000313" key="3">
    <source>
        <dbReference type="Proteomes" id="UP000275331"/>
    </source>
</evidence>
<protein>
    <submittedName>
        <fullName evidence="2">Uncharacterized protein</fullName>
    </submittedName>
</protein>
<organism evidence="2 3">
    <name type="scientific">Atlantibacter subterraneus</name>
    <dbReference type="NCBI Taxonomy" id="255519"/>
    <lineage>
        <taxon>Bacteria</taxon>
        <taxon>Pseudomonadati</taxon>
        <taxon>Pseudomonadota</taxon>
        <taxon>Gammaproteobacteria</taxon>
        <taxon>Enterobacterales</taxon>
        <taxon>Enterobacteriaceae</taxon>
        <taxon>Atlantibacter</taxon>
    </lineage>
</organism>
<dbReference type="RefSeq" id="WP_125295306.1">
    <property type="nucleotide sequence ID" value="NZ_DAMBXK010000033.1"/>
</dbReference>
<dbReference type="AlphaFoldDB" id="A0A3R9LHU4"/>
<dbReference type="EMBL" id="RHXB01000018">
    <property type="protein sequence ID" value="RSE22344.1"/>
    <property type="molecule type" value="Genomic_DNA"/>
</dbReference>
<gene>
    <name evidence="2" type="ORF">EGT71_21120</name>
</gene>
<evidence type="ECO:0000313" key="2">
    <source>
        <dbReference type="EMBL" id="RSE22344.1"/>
    </source>
</evidence>
<name>A0A3R9LHU4_9ENTR</name>
<proteinExistence type="predicted"/>
<feature type="region of interest" description="Disordered" evidence="1">
    <location>
        <begin position="1"/>
        <end position="24"/>
    </location>
</feature>
<feature type="compositionally biased region" description="Low complexity" evidence="1">
    <location>
        <begin position="8"/>
        <end position="18"/>
    </location>
</feature>
<comment type="caution">
    <text evidence="2">The sequence shown here is derived from an EMBL/GenBank/DDBJ whole genome shotgun (WGS) entry which is preliminary data.</text>
</comment>
<accession>A0A3R9LHU4</accession>
<reference evidence="2 3" key="1">
    <citation type="submission" date="2018-10" db="EMBL/GenBank/DDBJ databases">
        <title>Transmission dynamics of multidrug resistant bacteria on intensive care unit surfaces.</title>
        <authorList>
            <person name="D'Souza A.W."/>
            <person name="Potter R.F."/>
            <person name="Wallace M."/>
            <person name="Shupe A."/>
            <person name="Patel S."/>
            <person name="Sun S."/>
            <person name="Gul D."/>
            <person name="Kwon J.H."/>
            <person name="Andleeb S."/>
            <person name="Burnham C.-A.D."/>
            <person name="Dantas G."/>
        </authorList>
    </citation>
    <scope>NUCLEOTIDE SEQUENCE [LARGE SCALE GENOMIC DNA]</scope>
    <source>
        <strain evidence="2 3">AS_373</strain>
    </source>
</reference>
<dbReference type="Proteomes" id="UP000275331">
    <property type="component" value="Unassembled WGS sequence"/>
</dbReference>
<sequence>MTDKSTSKKTGSGNSDSGMAEPYSVAKKGAPKKFLFQLRSRDNEFGISEETFVRLMEELALNQTELVHKALRNLAKEVLPAYAPDDGPLTEKQHAAIRNLSGLDISENDLDSPLFK</sequence>
<dbReference type="OrthoDB" id="6906439at2"/>